<evidence type="ECO:0000313" key="8">
    <source>
        <dbReference type="Proteomes" id="UP000515856"/>
    </source>
</evidence>
<dbReference type="InterPro" id="IPR050090">
    <property type="entry name" value="Tyrosine_recombinase_XerCD"/>
</dbReference>
<dbReference type="AlphaFoldDB" id="A0A7G9GMH5"/>
<dbReference type="EMBL" id="CP060636">
    <property type="protein sequence ID" value="QNM12007.1"/>
    <property type="molecule type" value="Genomic_DNA"/>
</dbReference>
<dbReference type="InterPro" id="IPR004107">
    <property type="entry name" value="Integrase_SAM-like_N"/>
</dbReference>
<dbReference type="Proteomes" id="UP000515856">
    <property type="component" value="Chromosome"/>
</dbReference>
<name>A0A7G9GMH5_9FIRM</name>
<dbReference type="NCBIfam" id="NF001399">
    <property type="entry name" value="PRK00283.1"/>
    <property type="match status" value="1"/>
</dbReference>
<dbReference type="InterPro" id="IPR002104">
    <property type="entry name" value="Integrase_catalytic"/>
</dbReference>
<dbReference type="RefSeq" id="WP_117453641.1">
    <property type="nucleotide sequence ID" value="NZ_CP060636.1"/>
</dbReference>
<keyword evidence="8" id="KW-1185">Reference proteome</keyword>
<dbReference type="Gene3D" id="1.10.443.10">
    <property type="entry name" value="Intergrase catalytic core"/>
    <property type="match status" value="1"/>
</dbReference>
<sequence>MNIDEAKEDYIHYIRVVDQKSLATVSSYTHDLDLYTAYLNNQGISCMEDITVSHLQDFLAIQSDQKAAGSVNRMIVSIHMFHRFISMNNPDIDDPSQHIHGRRTSKKLPKYFNVHDIEILLDSFDESDQGLFDKAILEVLYGCGLRVSELCGLHMSMINLDHGFLRVIGKGDKERMIPMHQRSIDALQNYIVHVRPQWLKKKTQYVFVKANGNPLLRQDVHKLIKARLHMLGLNEALSAHSFRHSFATHLLDGGTDLRVVQELLGHSDIATTQIYTHIQNKKLKDAYTSFHPFAKEDKNDEKI</sequence>
<dbReference type="PROSITE" id="PS51900">
    <property type="entry name" value="CB"/>
    <property type="match status" value="1"/>
</dbReference>
<feature type="domain" description="Tyr recombinase" evidence="5">
    <location>
        <begin position="107"/>
        <end position="288"/>
    </location>
</feature>
<keyword evidence="1" id="KW-0229">DNA integration</keyword>
<protein>
    <submittedName>
        <fullName evidence="7">Tyrosine recombinase</fullName>
    </submittedName>
</protein>
<dbReference type="PROSITE" id="PS51898">
    <property type="entry name" value="TYR_RECOMBINASE"/>
    <property type="match status" value="1"/>
</dbReference>
<keyword evidence="3" id="KW-0233">DNA recombination</keyword>
<accession>A0A7G9GMH5</accession>
<reference evidence="7 8" key="1">
    <citation type="submission" date="2020-08" db="EMBL/GenBank/DDBJ databases">
        <authorList>
            <person name="Liu C."/>
            <person name="Sun Q."/>
        </authorList>
    </citation>
    <scope>NUCLEOTIDE SEQUENCE [LARGE SCALE GENOMIC DNA]</scope>
    <source>
        <strain evidence="7 8">NSJ-61</strain>
    </source>
</reference>
<dbReference type="PANTHER" id="PTHR30349:SF81">
    <property type="entry name" value="TYROSINE RECOMBINASE XERC"/>
    <property type="match status" value="1"/>
</dbReference>
<dbReference type="KEGG" id="ehn:H9Q80_17460"/>
<keyword evidence="2 4" id="KW-0238">DNA-binding</keyword>
<evidence type="ECO:0000313" key="7">
    <source>
        <dbReference type="EMBL" id="QNM12007.1"/>
    </source>
</evidence>
<dbReference type="InterPro" id="IPR010998">
    <property type="entry name" value="Integrase_recombinase_N"/>
</dbReference>
<evidence type="ECO:0000259" key="5">
    <source>
        <dbReference type="PROSITE" id="PS51898"/>
    </source>
</evidence>
<dbReference type="CDD" id="cd00798">
    <property type="entry name" value="INT_XerDC_C"/>
    <property type="match status" value="1"/>
</dbReference>
<dbReference type="PANTHER" id="PTHR30349">
    <property type="entry name" value="PHAGE INTEGRASE-RELATED"/>
    <property type="match status" value="1"/>
</dbReference>
<dbReference type="Pfam" id="PF02899">
    <property type="entry name" value="Phage_int_SAM_1"/>
    <property type="match status" value="1"/>
</dbReference>
<organism evidence="7 8">
    <name type="scientific">[Eubacterium] hominis</name>
    <dbReference type="NCBI Taxonomy" id="2764325"/>
    <lineage>
        <taxon>Bacteria</taxon>
        <taxon>Bacillati</taxon>
        <taxon>Bacillota</taxon>
        <taxon>Erysipelotrichia</taxon>
        <taxon>Erysipelotrichales</taxon>
        <taxon>Erysipelotrichaceae</taxon>
        <taxon>Amedibacillus</taxon>
    </lineage>
</organism>
<dbReference type="GO" id="GO:0006310">
    <property type="term" value="P:DNA recombination"/>
    <property type="evidence" value="ECO:0007669"/>
    <property type="project" value="UniProtKB-KW"/>
</dbReference>
<feature type="domain" description="Core-binding (CB)" evidence="6">
    <location>
        <begin position="1"/>
        <end position="86"/>
    </location>
</feature>
<evidence type="ECO:0000256" key="4">
    <source>
        <dbReference type="PROSITE-ProRule" id="PRU01248"/>
    </source>
</evidence>
<evidence type="ECO:0000256" key="3">
    <source>
        <dbReference type="ARBA" id="ARBA00023172"/>
    </source>
</evidence>
<dbReference type="GO" id="GO:0015074">
    <property type="term" value="P:DNA integration"/>
    <property type="evidence" value="ECO:0007669"/>
    <property type="project" value="UniProtKB-KW"/>
</dbReference>
<dbReference type="GO" id="GO:0003677">
    <property type="term" value="F:DNA binding"/>
    <property type="evidence" value="ECO:0007669"/>
    <property type="project" value="UniProtKB-UniRule"/>
</dbReference>
<gene>
    <name evidence="7" type="ORF">H9Q80_17460</name>
</gene>
<dbReference type="Gene3D" id="1.10.150.130">
    <property type="match status" value="1"/>
</dbReference>
<proteinExistence type="predicted"/>
<evidence type="ECO:0000256" key="2">
    <source>
        <dbReference type="ARBA" id="ARBA00023125"/>
    </source>
</evidence>
<dbReference type="InterPro" id="IPR013762">
    <property type="entry name" value="Integrase-like_cat_sf"/>
</dbReference>
<evidence type="ECO:0000259" key="6">
    <source>
        <dbReference type="PROSITE" id="PS51900"/>
    </source>
</evidence>
<dbReference type="InterPro" id="IPR011010">
    <property type="entry name" value="DNA_brk_join_enz"/>
</dbReference>
<dbReference type="SUPFAM" id="SSF56349">
    <property type="entry name" value="DNA breaking-rejoining enzymes"/>
    <property type="match status" value="1"/>
</dbReference>
<dbReference type="Pfam" id="PF00589">
    <property type="entry name" value="Phage_integrase"/>
    <property type="match status" value="1"/>
</dbReference>
<evidence type="ECO:0000256" key="1">
    <source>
        <dbReference type="ARBA" id="ARBA00022908"/>
    </source>
</evidence>
<dbReference type="InterPro" id="IPR044068">
    <property type="entry name" value="CB"/>
</dbReference>